<dbReference type="CDD" id="cd02440">
    <property type="entry name" value="AdoMet_MTases"/>
    <property type="match status" value="1"/>
</dbReference>
<dbReference type="AlphaFoldDB" id="A0A8H4QP89"/>
<accession>A0A8H4QP89</accession>
<reference evidence="1 2" key="1">
    <citation type="submission" date="2019-12" db="EMBL/GenBank/DDBJ databases">
        <authorList>
            <person name="Floudas D."/>
            <person name="Bentzer J."/>
            <person name="Ahren D."/>
            <person name="Johansson T."/>
            <person name="Persson P."/>
            <person name="Tunlid A."/>
        </authorList>
    </citation>
    <scope>NUCLEOTIDE SEQUENCE [LARGE SCALE GENOMIC DNA]</scope>
    <source>
        <strain evidence="1 2">CBS 102.39</strain>
    </source>
</reference>
<gene>
    <name evidence="1" type="ORF">D9613_003101</name>
</gene>
<protein>
    <recommendedName>
        <fullName evidence="3">S-adenosyl-L-methionine-dependent methyltransferase</fullName>
    </recommendedName>
</protein>
<comment type="caution">
    <text evidence="1">The sequence shown here is derived from an EMBL/GenBank/DDBJ whole genome shotgun (WGS) entry which is preliminary data.</text>
</comment>
<dbReference type="SUPFAM" id="SSF53335">
    <property type="entry name" value="S-adenosyl-L-methionine-dependent methyltransferases"/>
    <property type="match status" value="1"/>
</dbReference>
<dbReference type="PANTHER" id="PTHR43591">
    <property type="entry name" value="METHYLTRANSFERASE"/>
    <property type="match status" value="1"/>
</dbReference>
<dbReference type="Gene3D" id="3.40.50.150">
    <property type="entry name" value="Vaccinia Virus protein VP39"/>
    <property type="match status" value="2"/>
</dbReference>
<dbReference type="EMBL" id="JAACJL010000044">
    <property type="protein sequence ID" value="KAF4614484.1"/>
    <property type="molecule type" value="Genomic_DNA"/>
</dbReference>
<dbReference type="PANTHER" id="PTHR43591:SF24">
    <property type="entry name" value="2-METHOXY-6-POLYPRENYL-1,4-BENZOQUINOL METHYLASE, MITOCHONDRIAL"/>
    <property type="match status" value="1"/>
</dbReference>
<sequence>MHSPPESDSDPVGDDDRAFFRIFHSRTLNTLNQTYLLPADHDEVQRSDIHHRLLQFVFSGKNYVGPVREALQFGQQRRVLDIGTGSGSWAIDIADEFPRAEVVAVDLAPIQPRHVPPNCTQVPSPIHPYQIRKLTAILLPPTASSSVTSTSGISPIQMVTLTSYMRGPFTSAFIHNYPRFLHEIARLLRPGGLVLLVEPTLNPSPPPPPHQPMRGWVAFWETYRACLARLNIDVTVPERLADLLAATSAFERIIVQEAYPRTPEDPHLLTVGQLQWMDYELFLPAVRPLFLHCGLPPSTVEMLIRDAQHDLYHPSYDVSSLIHIAYASRRY</sequence>
<organism evidence="1 2">
    <name type="scientific">Agrocybe pediades</name>
    <dbReference type="NCBI Taxonomy" id="84607"/>
    <lineage>
        <taxon>Eukaryota</taxon>
        <taxon>Fungi</taxon>
        <taxon>Dikarya</taxon>
        <taxon>Basidiomycota</taxon>
        <taxon>Agaricomycotina</taxon>
        <taxon>Agaricomycetes</taxon>
        <taxon>Agaricomycetidae</taxon>
        <taxon>Agaricales</taxon>
        <taxon>Agaricineae</taxon>
        <taxon>Strophariaceae</taxon>
        <taxon>Agrocybe</taxon>
    </lineage>
</organism>
<keyword evidence="2" id="KW-1185">Reference proteome</keyword>
<dbReference type="GO" id="GO:0008168">
    <property type="term" value="F:methyltransferase activity"/>
    <property type="evidence" value="ECO:0007669"/>
    <property type="project" value="TreeGrafter"/>
</dbReference>
<evidence type="ECO:0000313" key="2">
    <source>
        <dbReference type="Proteomes" id="UP000521872"/>
    </source>
</evidence>
<dbReference type="Proteomes" id="UP000521872">
    <property type="component" value="Unassembled WGS sequence"/>
</dbReference>
<proteinExistence type="predicted"/>
<evidence type="ECO:0000313" key="1">
    <source>
        <dbReference type="EMBL" id="KAF4614484.1"/>
    </source>
</evidence>
<dbReference type="Pfam" id="PF13489">
    <property type="entry name" value="Methyltransf_23"/>
    <property type="match status" value="1"/>
</dbReference>
<name>A0A8H4QP89_9AGAR</name>
<dbReference type="InterPro" id="IPR029063">
    <property type="entry name" value="SAM-dependent_MTases_sf"/>
</dbReference>
<evidence type="ECO:0008006" key="3">
    <source>
        <dbReference type="Google" id="ProtNLM"/>
    </source>
</evidence>